<proteinExistence type="predicted"/>
<accession>A0A2T7EB75</accession>
<dbReference type="Proteomes" id="UP000244336">
    <property type="component" value="Chromosome 3"/>
</dbReference>
<keyword evidence="3" id="KW-1185">Reference proteome</keyword>
<protein>
    <submittedName>
        <fullName evidence="2">Uncharacterized protein</fullName>
    </submittedName>
</protein>
<sequence length="109" mass="12374">MCCLIDRTSYNCWRRPKDRSSSLIWLRHPFVMGPNSNWRRSRDSPRSRHVGHEPQPSSYRAEPNPDATRTACATRVPPRAGHEVLVGGVGVGKASCEHGRQQRDARRAK</sequence>
<name>A0A2T7EB75_9POAL</name>
<feature type="region of interest" description="Disordered" evidence="1">
    <location>
        <begin position="31"/>
        <end position="78"/>
    </location>
</feature>
<reference evidence="2 3" key="1">
    <citation type="submission" date="2018-04" db="EMBL/GenBank/DDBJ databases">
        <title>WGS assembly of Panicum hallii var. hallii HAL2.</title>
        <authorList>
            <person name="Lovell J."/>
            <person name="Jenkins J."/>
            <person name="Lowry D."/>
            <person name="Mamidi S."/>
            <person name="Sreedasyam A."/>
            <person name="Weng X."/>
            <person name="Barry K."/>
            <person name="Bonette J."/>
            <person name="Campitelli B."/>
            <person name="Daum C."/>
            <person name="Gordon S."/>
            <person name="Gould B."/>
            <person name="Lipzen A."/>
            <person name="MacQueen A."/>
            <person name="Palacio-Mejia J."/>
            <person name="Plott C."/>
            <person name="Shakirov E."/>
            <person name="Shu S."/>
            <person name="Yoshinaga Y."/>
            <person name="Zane M."/>
            <person name="Rokhsar D."/>
            <person name="Grimwood J."/>
            <person name="Schmutz J."/>
            <person name="Juenger T."/>
        </authorList>
    </citation>
    <scope>NUCLEOTIDE SEQUENCE [LARGE SCALE GENOMIC DNA]</scope>
    <source>
        <strain evidence="3">cv. HAL2</strain>
    </source>
</reference>
<dbReference type="AlphaFoldDB" id="A0A2T7EB75"/>
<dbReference type="Gramene" id="PUZ65069">
    <property type="protein sequence ID" value="PUZ65069"/>
    <property type="gene ID" value="GQ55_3G193400"/>
</dbReference>
<feature type="compositionally biased region" description="Basic and acidic residues" evidence="1">
    <location>
        <begin position="40"/>
        <end position="52"/>
    </location>
</feature>
<evidence type="ECO:0000256" key="1">
    <source>
        <dbReference type="SAM" id="MobiDB-lite"/>
    </source>
</evidence>
<evidence type="ECO:0000313" key="2">
    <source>
        <dbReference type="EMBL" id="PUZ65069.1"/>
    </source>
</evidence>
<dbReference type="EMBL" id="CM009751">
    <property type="protein sequence ID" value="PUZ65069.1"/>
    <property type="molecule type" value="Genomic_DNA"/>
</dbReference>
<organism evidence="2 3">
    <name type="scientific">Panicum hallii var. hallii</name>
    <dbReference type="NCBI Taxonomy" id="1504633"/>
    <lineage>
        <taxon>Eukaryota</taxon>
        <taxon>Viridiplantae</taxon>
        <taxon>Streptophyta</taxon>
        <taxon>Embryophyta</taxon>
        <taxon>Tracheophyta</taxon>
        <taxon>Spermatophyta</taxon>
        <taxon>Magnoliopsida</taxon>
        <taxon>Liliopsida</taxon>
        <taxon>Poales</taxon>
        <taxon>Poaceae</taxon>
        <taxon>PACMAD clade</taxon>
        <taxon>Panicoideae</taxon>
        <taxon>Panicodae</taxon>
        <taxon>Paniceae</taxon>
        <taxon>Panicinae</taxon>
        <taxon>Panicum</taxon>
        <taxon>Panicum sect. Panicum</taxon>
    </lineage>
</organism>
<evidence type="ECO:0000313" key="3">
    <source>
        <dbReference type="Proteomes" id="UP000244336"/>
    </source>
</evidence>
<gene>
    <name evidence="2" type="ORF">GQ55_3G193400</name>
</gene>